<dbReference type="Proteomes" id="UP000215483">
    <property type="component" value="Unassembled WGS sequence"/>
</dbReference>
<proteinExistence type="inferred from homology"/>
<dbReference type="CDD" id="cd07043">
    <property type="entry name" value="STAS_anti-anti-sigma_factors"/>
    <property type="match status" value="1"/>
</dbReference>
<dbReference type="Gene3D" id="3.30.750.24">
    <property type="entry name" value="STAS domain"/>
    <property type="match status" value="1"/>
</dbReference>
<accession>A0A233SD25</accession>
<dbReference type="PANTHER" id="PTHR33495:SF2">
    <property type="entry name" value="ANTI-SIGMA FACTOR ANTAGONIST TM_1081-RELATED"/>
    <property type="match status" value="1"/>
</dbReference>
<evidence type="ECO:0000256" key="2">
    <source>
        <dbReference type="RuleBase" id="RU003749"/>
    </source>
</evidence>
<dbReference type="GO" id="GO:0043856">
    <property type="term" value="F:anti-sigma factor antagonist activity"/>
    <property type="evidence" value="ECO:0007669"/>
    <property type="project" value="InterPro"/>
</dbReference>
<evidence type="ECO:0000256" key="1">
    <source>
        <dbReference type="ARBA" id="ARBA00009013"/>
    </source>
</evidence>
<sequence>MSIVYEHVSASVTVVTLAGELDVYTCVTLREVLVGLINDGRFLLAIDMREVDFIESPGTGVLVGALKRLRAHGGHLALSGAQGQVRKHFRITRLDRIFPIHPTALAAEESLSAPALDHRTARTAAPAR</sequence>
<keyword evidence="5" id="KW-1185">Reference proteome</keyword>
<dbReference type="InterPro" id="IPR002645">
    <property type="entry name" value="STAS_dom"/>
</dbReference>
<dbReference type="EMBL" id="MCGQ01000018">
    <property type="protein sequence ID" value="OXY93541.1"/>
    <property type="molecule type" value="Genomic_DNA"/>
</dbReference>
<comment type="similarity">
    <text evidence="1 2">Belongs to the anti-sigma-factor antagonist family.</text>
</comment>
<dbReference type="PANTHER" id="PTHR33495">
    <property type="entry name" value="ANTI-SIGMA FACTOR ANTAGONIST TM_1081-RELATED-RELATED"/>
    <property type="match status" value="1"/>
</dbReference>
<evidence type="ECO:0000313" key="5">
    <source>
        <dbReference type="Proteomes" id="UP000215483"/>
    </source>
</evidence>
<feature type="domain" description="STAS" evidence="3">
    <location>
        <begin position="11"/>
        <end position="114"/>
    </location>
</feature>
<dbReference type="AlphaFoldDB" id="A0A233SD25"/>
<dbReference type="PROSITE" id="PS50801">
    <property type="entry name" value="STAS"/>
    <property type="match status" value="1"/>
</dbReference>
<dbReference type="OrthoDB" id="9793697at2"/>
<dbReference type="SUPFAM" id="SSF52091">
    <property type="entry name" value="SpoIIaa-like"/>
    <property type="match status" value="1"/>
</dbReference>
<organism evidence="4 5">
    <name type="scientific">Streptomyces diastatochromogenes</name>
    <dbReference type="NCBI Taxonomy" id="42236"/>
    <lineage>
        <taxon>Bacteria</taxon>
        <taxon>Bacillati</taxon>
        <taxon>Actinomycetota</taxon>
        <taxon>Actinomycetes</taxon>
        <taxon>Kitasatosporales</taxon>
        <taxon>Streptomycetaceae</taxon>
        <taxon>Streptomyces</taxon>
    </lineage>
</organism>
<dbReference type="NCBIfam" id="TIGR00377">
    <property type="entry name" value="ant_ant_sig"/>
    <property type="match status" value="1"/>
</dbReference>
<comment type="caution">
    <text evidence="4">The sequence shown here is derived from an EMBL/GenBank/DDBJ whole genome shotgun (WGS) entry which is preliminary data.</text>
</comment>
<dbReference type="InterPro" id="IPR036513">
    <property type="entry name" value="STAS_dom_sf"/>
</dbReference>
<gene>
    <name evidence="4" type="ORF">BEK98_22080</name>
</gene>
<dbReference type="InterPro" id="IPR003658">
    <property type="entry name" value="Anti-sigma_ant"/>
</dbReference>
<dbReference type="Pfam" id="PF01740">
    <property type="entry name" value="STAS"/>
    <property type="match status" value="1"/>
</dbReference>
<protein>
    <recommendedName>
        <fullName evidence="2">Anti-sigma factor antagonist</fullName>
    </recommendedName>
</protein>
<evidence type="ECO:0000313" key="4">
    <source>
        <dbReference type="EMBL" id="OXY93541.1"/>
    </source>
</evidence>
<name>A0A233SD25_STRDA</name>
<reference evidence="4 5" key="1">
    <citation type="submission" date="2016-07" db="EMBL/GenBank/DDBJ databases">
        <title>Draft genome of Streptomyces diastatochromogenes.</title>
        <authorList>
            <person name="Podduturi R."/>
            <person name="Lukassen M.B."/>
            <person name="Clausen N."/>
            <person name="Nielsen J.L."/>
            <person name="Jorgensen N.O."/>
        </authorList>
    </citation>
    <scope>NUCLEOTIDE SEQUENCE [LARGE SCALE GENOMIC DNA]</scope>
    <source>
        <strain evidence="4 5">DSM 40608</strain>
    </source>
</reference>
<evidence type="ECO:0000259" key="3">
    <source>
        <dbReference type="PROSITE" id="PS50801"/>
    </source>
</evidence>